<evidence type="ECO:0000256" key="1">
    <source>
        <dbReference type="SAM" id="MobiDB-lite"/>
    </source>
</evidence>
<sequence length="109" mass="11209">MRRATKPAVVAGVLGGIVLMALGAVAAQADDGNGEQCTTSGNVTRCSYSDQYSYTTDDGRSVTVVSEQTLSCQGTPSRIETPVQDANGRTTGSVATGSVCVQNGRSFRS</sequence>
<evidence type="ECO:0000313" key="3">
    <source>
        <dbReference type="EMBL" id="MCM2576119.1"/>
    </source>
</evidence>
<organism evidence="3 4">
    <name type="scientific">Streptomyces meridianus</name>
    <dbReference type="NCBI Taxonomy" id="2938945"/>
    <lineage>
        <taxon>Bacteria</taxon>
        <taxon>Bacillati</taxon>
        <taxon>Actinomycetota</taxon>
        <taxon>Actinomycetes</taxon>
        <taxon>Kitasatosporales</taxon>
        <taxon>Streptomycetaceae</taxon>
        <taxon>Streptomyces</taxon>
    </lineage>
</organism>
<keyword evidence="2" id="KW-0732">Signal</keyword>
<evidence type="ECO:0000313" key="4">
    <source>
        <dbReference type="Proteomes" id="UP001167160"/>
    </source>
</evidence>
<protein>
    <recommendedName>
        <fullName evidence="5">DUF2690 domain-containing protein</fullName>
    </recommendedName>
</protein>
<feature type="chain" id="PRO_5045680742" description="DUF2690 domain-containing protein" evidence="2">
    <location>
        <begin position="27"/>
        <end position="109"/>
    </location>
</feature>
<reference evidence="3" key="1">
    <citation type="journal article" date="2023" name="Int. J. Syst. Evol. Microbiol.">
        <title>Streptomyces meridianus sp. nov. isolated from brackish water of the Tagus estuary in Alcochete, Portugal.</title>
        <authorList>
            <person name="Santos J.D.N."/>
            <person name="Klimek D."/>
            <person name="Calusinska M."/>
            <person name="Lobo Da Cunha A."/>
            <person name="Catita J."/>
            <person name="Goncalves H."/>
            <person name="Gonzalez I."/>
            <person name="Reyes F."/>
            <person name="Lage O.M."/>
        </authorList>
    </citation>
    <scope>NUCLEOTIDE SEQUENCE</scope>
    <source>
        <strain evidence="3">MTZ3.1</strain>
    </source>
</reference>
<evidence type="ECO:0008006" key="5">
    <source>
        <dbReference type="Google" id="ProtNLM"/>
    </source>
</evidence>
<keyword evidence="4" id="KW-1185">Reference proteome</keyword>
<feature type="region of interest" description="Disordered" evidence="1">
    <location>
        <begin position="73"/>
        <end position="95"/>
    </location>
</feature>
<gene>
    <name evidence="3" type="ORF">M1E25_01915</name>
</gene>
<dbReference type="RefSeq" id="WP_251408423.1">
    <property type="nucleotide sequence ID" value="NZ_JAMQGM010000002.1"/>
</dbReference>
<comment type="caution">
    <text evidence="3">The sequence shown here is derived from an EMBL/GenBank/DDBJ whole genome shotgun (WGS) entry which is preliminary data.</text>
</comment>
<dbReference type="Proteomes" id="UP001167160">
    <property type="component" value="Unassembled WGS sequence"/>
</dbReference>
<dbReference type="EMBL" id="JAMQGM010000002">
    <property type="protein sequence ID" value="MCM2576119.1"/>
    <property type="molecule type" value="Genomic_DNA"/>
</dbReference>
<evidence type="ECO:0000256" key="2">
    <source>
        <dbReference type="SAM" id="SignalP"/>
    </source>
</evidence>
<proteinExistence type="predicted"/>
<accession>A0ABT0X0U6</accession>
<name>A0ABT0X0U6_9ACTN</name>
<feature type="signal peptide" evidence="2">
    <location>
        <begin position="1"/>
        <end position="26"/>
    </location>
</feature>